<evidence type="ECO:0000313" key="2">
    <source>
        <dbReference type="EMBL" id="EJK70338.1"/>
    </source>
</evidence>
<dbReference type="GO" id="GO:0017056">
    <property type="term" value="F:structural constituent of nuclear pore"/>
    <property type="evidence" value="ECO:0007669"/>
    <property type="project" value="TreeGrafter"/>
</dbReference>
<evidence type="ECO:0000256" key="1">
    <source>
        <dbReference type="SAM" id="Coils"/>
    </source>
</evidence>
<feature type="coiled-coil region" evidence="1">
    <location>
        <begin position="15"/>
        <end position="70"/>
    </location>
</feature>
<name>K0SVB5_THAOC</name>
<dbReference type="GO" id="GO:0006406">
    <property type="term" value="P:mRNA export from nucleus"/>
    <property type="evidence" value="ECO:0007669"/>
    <property type="project" value="TreeGrafter"/>
</dbReference>
<dbReference type="eggNOG" id="KOG4674">
    <property type="taxonomic scope" value="Eukaryota"/>
</dbReference>
<dbReference type="GO" id="GO:0005643">
    <property type="term" value="C:nuclear pore"/>
    <property type="evidence" value="ECO:0007669"/>
    <property type="project" value="TreeGrafter"/>
</dbReference>
<comment type="caution">
    <text evidence="2">The sequence shown here is derived from an EMBL/GenBank/DDBJ whole genome shotgun (WGS) entry which is preliminary data.</text>
</comment>
<accession>K0SVB5</accession>
<feature type="non-terminal residue" evidence="2">
    <location>
        <position position="219"/>
    </location>
</feature>
<keyword evidence="3" id="KW-1185">Reference proteome</keyword>
<gene>
    <name evidence="2" type="ORF">THAOC_08309</name>
</gene>
<dbReference type="Proteomes" id="UP000266841">
    <property type="component" value="Unassembled WGS sequence"/>
</dbReference>
<feature type="coiled-coil region" evidence="1">
    <location>
        <begin position="105"/>
        <end position="155"/>
    </location>
</feature>
<dbReference type="PANTHER" id="PTHR18898:SF2">
    <property type="entry name" value="NUCLEOPROTEIN TPR"/>
    <property type="match status" value="1"/>
</dbReference>
<dbReference type="OrthoDB" id="199538at2759"/>
<organism evidence="2 3">
    <name type="scientific">Thalassiosira oceanica</name>
    <name type="common">Marine diatom</name>
    <dbReference type="NCBI Taxonomy" id="159749"/>
    <lineage>
        <taxon>Eukaryota</taxon>
        <taxon>Sar</taxon>
        <taxon>Stramenopiles</taxon>
        <taxon>Ochrophyta</taxon>
        <taxon>Bacillariophyta</taxon>
        <taxon>Coscinodiscophyceae</taxon>
        <taxon>Thalassiosirophycidae</taxon>
        <taxon>Thalassiosirales</taxon>
        <taxon>Thalassiosiraceae</taxon>
        <taxon>Thalassiosira</taxon>
    </lineage>
</organism>
<dbReference type="PANTHER" id="PTHR18898">
    <property type="entry name" value="NUCLEOPROTEIN TPR-RELATED"/>
    <property type="match status" value="1"/>
</dbReference>
<sequence length="219" mass="24435">MERIHRDVAAKTPLFRQRQVELESALEELEEANERLDHARREAGDARADISDLEMRVGSLERENGELSRTARDLASQVQSLLQRRAAEAGDVVTFDDVAGMQAQNERLLREHHAMSSKISELEGRIEEDPATAEAARLREEVAGLREEREKQSKLVAGIVHQRDLYRALVARNDADGAADGEGQLALADERARDLPEIEARNRVLAEESSRLRADAGAL</sequence>
<dbReference type="Gene3D" id="1.10.287.1490">
    <property type="match status" value="1"/>
</dbReference>
<proteinExistence type="predicted"/>
<evidence type="ECO:0000313" key="3">
    <source>
        <dbReference type="Proteomes" id="UP000266841"/>
    </source>
</evidence>
<dbReference type="AlphaFoldDB" id="K0SVB5"/>
<dbReference type="EMBL" id="AGNL01008680">
    <property type="protein sequence ID" value="EJK70338.1"/>
    <property type="molecule type" value="Genomic_DNA"/>
</dbReference>
<reference evidence="2 3" key="1">
    <citation type="journal article" date="2012" name="Genome Biol.">
        <title>Genome and low-iron response of an oceanic diatom adapted to chronic iron limitation.</title>
        <authorList>
            <person name="Lommer M."/>
            <person name="Specht M."/>
            <person name="Roy A.S."/>
            <person name="Kraemer L."/>
            <person name="Andreson R."/>
            <person name="Gutowska M.A."/>
            <person name="Wolf J."/>
            <person name="Bergner S.V."/>
            <person name="Schilhabel M.B."/>
            <person name="Klostermeier U.C."/>
            <person name="Beiko R.G."/>
            <person name="Rosenstiel P."/>
            <person name="Hippler M."/>
            <person name="Laroche J."/>
        </authorList>
    </citation>
    <scope>NUCLEOTIDE SEQUENCE [LARGE SCALE GENOMIC DNA]</scope>
    <source>
        <strain evidence="2 3">CCMP1005</strain>
    </source>
</reference>
<keyword evidence="1" id="KW-0175">Coiled coil</keyword>
<protein>
    <submittedName>
        <fullName evidence="2">Uncharacterized protein</fullName>
    </submittedName>
</protein>